<dbReference type="PROSITE" id="PS51786">
    <property type="entry name" value="LON_PROTEOLYTIC"/>
    <property type="match status" value="1"/>
</dbReference>
<evidence type="ECO:0000256" key="2">
    <source>
        <dbReference type="SAM" id="Phobius"/>
    </source>
</evidence>
<dbReference type="RefSeq" id="WP_231726952.1">
    <property type="nucleotide sequence ID" value="NZ_JAWVOH010000001.1"/>
</dbReference>
<comment type="catalytic activity">
    <reaction evidence="1">
        <text>Hydrolysis of proteins in presence of ATP.</text>
        <dbReference type="EC" id="3.4.21.53"/>
    </reaction>
</comment>
<keyword evidence="1" id="KW-0720">Serine protease</keyword>
<evidence type="ECO:0000259" key="3">
    <source>
        <dbReference type="PROSITE" id="PS50106"/>
    </source>
</evidence>
<proteinExistence type="inferred from homology"/>
<feature type="domain" description="PDZ" evidence="3">
    <location>
        <begin position="100"/>
        <end position="184"/>
    </location>
</feature>
<dbReference type="Gene3D" id="2.30.42.10">
    <property type="match status" value="1"/>
</dbReference>
<dbReference type="InterPro" id="IPR036034">
    <property type="entry name" value="PDZ_sf"/>
</dbReference>
<dbReference type="InterPro" id="IPR014721">
    <property type="entry name" value="Ribsml_uS5_D2-typ_fold_subgr"/>
</dbReference>
<keyword evidence="2" id="KW-0812">Transmembrane</keyword>
<dbReference type="InterPro" id="IPR001478">
    <property type="entry name" value="PDZ"/>
</dbReference>
<gene>
    <name evidence="5" type="ORF">AAF454_00810</name>
</gene>
<dbReference type="EMBL" id="JBCEWA010000001">
    <property type="protein sequence ID" value="MEL5986957.1"/>
    <property type="molecule type" value="Genomic_DNA"/>
</dbReference>
<evidence type="ECO:0000313" key="6">
    <source>
        <dbReference type="Proteomes" id="UP001398420"/>
    </source>
</evidence>
<evidence type="ECO:0000313" key="5">
    <source>
        <dbReference type="EMBL" id="MEL5986957.1"/>
    </source>
</evidence>
<keyword evidence="2" id="KW-0472">Membrane</keyword>
<name>A0ABU9LHC8_9BACL</name>
<sequence>MSKKKFALFLVILAMIVTFFVYPLNYYIMSPGAAYDLTKYVKVEDAKTPTDGSLSMMTVAVSGATPFTYVLAKFSDEKDILKEEEVRAPEESDTEYNLRQLKLMTDSQFNAKYMAFKTLGRPYKVDYKGVYVIYVLENAAASNVLKAGDEVTAIDGEKIKTHQQLVDYLADKKDGERVSLTFKRDDKVYTKDVTLKPIPGAKGKIGLGITFSDSKSISTTPEVKIDSDEIGGPSAGLMFTLEIIDQLTTGNLAKGYKIAGTGEMLENGKVGRIGGIDKKVIAANNQGIEIFFAPDDEITPEMKKAVPDIQSNYELAKETAEKIDSKMKIVPVKTLDDAMAYLNELKQK</sequence>
<dbReference type="NCBIfam" id="NF041438">
    <property type="entry name" value="SepM_fam_S16"/>
    <property type="match status" value="1"/>
</dbReference>
<dbReference type="EC" id="3.4.21.53" evidence="1"/>
<comment type="similarity">
    <text evidence="1">Belongs to the peptidase S16 family.</text>
</comment>
<dbReference type="Pfam" id="PF13180">
    <property type="entry name" value="PDZ_2"/>
    <property type="match status" value="1"/>
</dbReference>
<feature type="active site" evidence="1">
    <location>
        <position position="234"/>
    </location>
</feature>
<reference evidence="5 6" key="1">
    <citation type="submission" date="2024-04" db="EMBL/GenBank/DDBJ databases">
        <authorList>
            <person name="Wu Y.S."/>
            <person name="Zhang L."/>
        </authorList>
    </citation>
    <scope>NUCLEOTIDE SEQUENCE [LARGE SCALE GENOMIC DNA]</scope>
    <source>
        <strain evidence="5 6">KG-01</strain>
    </source>
</reference>
<dbReference type="SUPFAM" id="SSF50156">
    <property type="entry name" value="PDZ domain-like"/>
    <property type="match status" value="1"/>
</dbReference>
<dbReference type="SMART" id="SM00228">
    <property type="entry name" value="PDZ"/>
    <property type="match status" value="1"/>
</dbReference>
<dbReference type="PROSITE" id="PS50106">
    <property type="entry name" value="PDZ"/>
    <property type="match status" value="1"/>
</dbReference>
<feature type="active site" evidence="1">
    <location>
        <position position="279"/>
    </location>
</feature>
<feature type="domain" description="Lon proteolytic" evidence="4">
    <location>
        <begin position="229"/>
        <end position="345"/>
    </location>
</feature>
<dbReference type="Proteomes" id="UP001398420">
    <property type="component" value="Unassembled WGS sequence"/>
</dbReference>
<dbReference type="InterPro" id="IPR020568">
    <property type="entry name" value="Ribosomal_Su5_D2-typ_SF"/>
</dbReference>
<feature type="transmembrane region" description="Helical" evidence="2">
    <location>
        <begin position="7"/>
        <end position="28"/>
    </location>
</feature>
<dbReference type="InterPro" id="IPR027065">
    <property type="entry name" value="Lon_Prtase"/>
</dbReference>
<keyword evidence="1 5" id="KW-0378">Hydrolase</keyword>
<dbReference type="GO" id="GO:0006508">
    <property type="term" value="P:proteolysis"/>
    <property type="evidence" value="ECO:0007669"/>
    <property type="project" value="UniProtKB-KW"/>
</dbReference>
<evidence type="ECO:0000256" key="1">
    <source>
        <dbReference type="PROSITE-ProRule" id="PRU01122"/>
    </source>
</evidence>
<keyword evidence="6" id="KW-1185">Reference proteome</keyword>
<dbReference type="Pfam" id="PF05362">
    <property type="entry name" value="Lon_C"/>
    <property type="match status" value="1"/>
</dbReference>
<dbReference type="SUPFAM" id="SSF54211">
    <property type="entry name" value="Ribosomal protein S5 domain 2-like"/>
    <property type="match status" value="1"/>
</dbReference>
<keyword evidence="2" id="KW-1133">Transmembrane helix</keyword>
<dbReference type="Gene3D" id="3.30.230.10">
    <property type="match status" value="1"/>
</dbReference>
<keyword evidence="1 5" id="KW-0645">Protease</keyword>
<evidence type="ECO:0000259" key="4">
    <source>
        <dbReference type="PROSITE" id="PS51786"/>
    </source>
</evidence>
<dbReference type="InterPro" id="IPR008269">
    <property type="entry name" value="Lon_proteolytic"/>
</dbReference>
<organism evidence="5 6">
    <name type="scientific">Kurthia gibsonii</name>
    <dbReference type="NCBI Taxonomy" id="33946"/>
    <lineage>
        <taxon>Bacteria</taxon>
        <taxon>Bacillati</taxon>
        <taxon>Bacillota</taxon>
        <taxon>Bacilli</taxon>
        <taxon>Bacillales</taxon>
        <taxon>Caryophanaceae</taxon>
        <taxon>Kurthia</taxon>
    </lineage>
</organism>
<dbReference type="PANTHER" id="PTHR10046">
    <property type="entry name" value="ATP DEPENDENT LON PROTEASE FAMILY MEMBER"/>
    <property type="match status" value="1"/>
</dbReference>
<comment type="caution">
    <text evidence="5">The sequence shown here is derived from an EMBL/GenBank/DDBJ whole genome shotgun (WGS) entry which is preliminary data.</text>
</comment>
<dbReference type="GO" id="GO:0008233">
    <property type="term" value="F:peptidase activity"/>
    <property type="evidence" value="ECO:0007669"/>
    <property type="project" value="UniProtKB-KW"/>
</dbReference>
<accession>A0ABU9LHC8</accession>
<protein>
    <recommendedName>
        <fullName evidence="1">endopeptidase La</fullName>
        <ecNumber evidence="1">3.4.21.53</ecNumber>
    </recommendedName>
</protein>